<evidence type="ECO:0000313" key="4">
    <source>
        <dbReference type="Proteomes" id="UP000067626"/>
    </source>
</evidence>
<feature type="transmembrane region" description="Helical" evidence="2">
    <location>
        <begin position="133"/>
        <end position="155"/>
    </location>
</feature>
<keyword evidence="2" id="KW-0812">Transmembrane</keyword>
<keyword evidence="4" id="KW-1185">Reference proteome</keyword>
<evidence type="ECO:0000256" key="2">
    <source>
        <dbReference type="SAM" id="Phobius"/>
    </source>
</evidence>
<dbReference type="AlphaFoldDB" id="A0A0K1EK93"/>
<dbReference type="KEGG" id="ccro:CMC5_054510"/>
<accession>A0A0K1EK93</accession>
<dbReference type="EMBL" id="CP012159">
    <property type="protein sequence ID" value="AKT41284.1"/>
    <property type="molecule type" value="Genomic_DNA"/>
</dbReference>
<name>A0A0K1EK93_CHOCO</name>
<organism evidence="3 4">
    <name type="scientific">Chondromyces crocatus</name>
    <dbReference type="NCBI Taxonomy" id="52"/>
    <lineage>
        <taxon>Bacteria</taxon>
        <taxon>Pseudomonadati</taxon>
        <taxon>Myxococcota</taxon>
        <taxon>Polyangia</taxon>
        <taxon>Polyangiales</taxon>
        <taxon>Polyangiaceae</taxon>
        <taxon>Chondromyces</taxon>
    </lineage>
</organism>
<protein>
    <submittedName>
        <fullName evidence="3">Uncharacterized protein</fullName>
    </submittedName>
</protein>
<sequence length="263" mass="28470">MLSGNMAARLWSGVSAGGFIFAVLVLCVLLPAGVIALTDRAERRAIERLRREGMRCTALVKSFRRISMTQHRVLFELLLPTGRLGREYVLTGLNDTDLANWTALQVPLAASADPNASTIALDALPYTAPSKRWVFQLVGVALVAGIGVGVAVALLHRDDEAALSSELRAVCTALRRQGVDVAKVDLNHRRGQGVVERAWLDLDGEPYDLLRRAAPAATAEEPQCLAQGLVVLCARTRLDDRRSPADVRPSPRVKEAFAASTSR</sequence>
<feature type="transmembrane region" description="Helical" evidence="2">
    <location>
        <begin position="16"/>
        <end position="38"/>
    </location>
</feature>
<feature type="region of interest" description="Disordered" evidence="1">
    <location>
        <begin position="242"/>
        <end position="263"/>
    </location>
</feature>
<keyword evidence="2" id="KW-0472">Membrane</keyword>
<dbReference type="RefSeq" id="WP_156338888.1">
    <property type="nucleotide sequence ID" value="NZ_CP012159.1"/>
</dbReference>
<keyword evidence="2" id="KW-1133">Transmembrane helix</keyword>
<gene>
    <name evidence="3" type="ORF">CMC5_054510</name>
</gene>
<dbReference type="OrthoDB" id="9851243at2"/>
<evidence type="ECO:0000313" key="3">
    <source>
        <dbReference type="EMBL" id="AKT41284.1"/>
    </source>
</evidence>
<dbReference type="Proteomes" id="UP000067626">
    <property type="component" value="Chromosome"/>
</dbReference>
<reference evidence="3 4" key="1">
    <citation type="submission" date="2015-07" db="EMBL/GenBank/DDBJ databases">
        <title>Genome analysis of myxobacterium Chondromyces crocatus Cm c5 reveals a high potential for natural compound synthesis and the genetic basis for the loss of fruiting body formation.</title>
        <authorList>
            <person name="Zaburannyi N."/>
            <person name="Bunk B."/>
            <person name="Maier J."/>
            <person name="Overmann J."/>
            <person name="Mueller R."/>
        </authorList>
    </citation>
    <scope>NUCLEOTIDE SEQUENCE [LARGE SCALE GENOMIC DNA]</scope>
    <source>
        <strain evidence="3 4">Cm c5</strain>
    </source>
</reference>
<evidence type="ECO:0000256" key="1">
    <source>
        <dbReference type="SAM" id="MobiDB-lite"/>
    </source>
</evidence>
<proteinExistence type="predicted"/>